<feature type="coiled-coil region" evidence="1">
    <location>
        <begin position="1153"/>
        <end position="1286"/>
    </location>
</feature>
<organism evidence="3">
    <name type="scientific">Menopon gallinae</name>
    <name type="common">poultry shaft louse</name>
    <dbReference type="NCBI Taxonomy" id="328185"/>
    <lineage>
        <taxon>Eukaryota</taxon>
        <taxon>Metazoa</taxon>
        <taxon>Ecdysozoa</taxon>
        <taxon>Arthropoda</taxon>
        <taxon>Hexapoda</taxon>
        <taxon>Insecta</taxon>
        <taxon>Pterygota</taxon>
        <taxon>Neoptera</taxon>
        <taxon>Paraneoptera</taxon>
        <taxon>Psocodea</taxon>
        <taxon>Troctomorpha</taxon>
        <taxon>Phthiraptera</taxon>
        <taxon>Amblycera</taxon>
        <taxon>Menoponidae</taxon>
        <taxon>Menopon</taxon>
    </lineage>
</organism>
<feature type="region of interest" description="Disordered" evidence="2">
    <location>
        <begin position="1364"/>
        <end position="1390"/>
    </location>
</feature>
<accession>A0AAW2HVS1</accession>
<feature type="compositionally biased region" description="Basic residues" evidence="2">
    <location>
        <begin position="1377"/>
        <end position="1390"/>
    </location>
</feature>
<keyword evidence="1" id="KW-0175">Coiled coil</keyword>
<feature type="coiled-coil region" evidence="1">
    <location>
        <begin position="231"/>
        <end position="337"/>
    </location>
</feature>
<name>A0AAW2HVS1_9NEOP</name>
<evidence type="ECO:0000256" key="2">
    <source>
        <dbReference type="SAM" id="MobiDB-lite"/>
    </source>
</evidence>
<dbReference type="EMBL" id="JARGDH010000003">
    <property type="protein sequence ID" value="KAL0273953.1"/>
    <property type="molecule type" value="Genomic_DNA"/>
</dbReference>
<protein>
    <submittedName>
        <fullName evidence="3">Uncharacterized protein</fullName>
    </submittedName>
</protein>
<feature type="coiled-coil region" evidence="1">
    <location>
        <begin position="511"/>
        <end position="786"/>
    </location>
</feature>
<feature type="coiled-coil region" evidence="1">
    <location>
        <begin position="367"/>
        <end position="401"/>
    </location>
</feature>
<reference evidence="3" key="1">
    <citation type="journal article" date="2024" name="Gigascience">
        <title>Chromosome-level genome of the poultry shaft louse Menopon gallinae provides insight into the host-switching and adaptive evolution of parasitic lice.</title>
        <authorList>
            <person name="Xu Y."/>
            <person name="Ma L."/>
            <person name="Liu S."/>
            <person name="Liang Y."/>
            <person name="Liu Q."/>
            <person name="He Z."/>
            <person name="Tian L."/>
            <person name="Duan Y."/>
            <person name="Cai W."/>
            <person name="Li H."/>
            <person name="Song F."/>
        </authorList>
    </citation>
    <scope>NUCLEOTIDE SEQUENCE</scope>
    <source>
        <strain evidence="3">Cailab_2023a</strain>
    </source>
</reference>
<feature type="coiled-coil region" evidence="1">
    <location>
        <begin position="1"/>
        <end position="155"/>
    </location>
</feature>
<feature type="compositionally biased region" description="Basic and acidic residues" evidence="2">
    <location>
        <begin position="1364"/>
        <end position="1376"/>
    </location>
</feature>
<evidence type="ECO:0000313" key="3">
    <source>
        <dbReference type="EMBL" id="KAL0273953.1"/>
    </source>
</evidence>
<gene>
    <name evidence="3" type="ORF">PYX00_006508</name>
</gene>
<sequence length="1390" mass="163715">MNQIVDENQTLNTKLSELSRLEMEKEAFRIEIERLKKVESESERHKKRILEMERELMSQEEEIDSLTTQIKQLSKDYIEESEYLCLKNEIQRQTELLKEKEDQLEEIPILQTEIEELRQKLLKSLDDITFYKQTEVDLKNKLEEYKKKYHKLDEALMHGIVEFTYDERQYEEKKYFQELSAVQETVFLDDLSSPLDRSEDEREWQNKQSNLEKGMAECTSESSSNLIDHDLNEMLQRVHKFKEILDAKNERIKTLEYEIDDLKRRFSNCVACEDLKNESMKLQSDITTLKELNQRLQGQLGCKLEEELRIEKLEDSIKRQVKAVEFFKEELRQAEGKLLSEIINRKKMDLLSKLQKEESLLSKKETCVNYLTEIDNLRSEIDILKKLISELKKENQMLHKMRSFTESTGKKVLGNVLRKLKAQLIVLQNVSKPQLESECQALHAEVKRLVEEADNLKLALDAERKLKDYLEKELNLIQKELSLATKARNKAPKNRNAYTMTEPFVDRSDEIKKTLNDIKLLKKENEEFVKEITDLQNQCQDFQNEVTILQSSMSDLQKGIEAERNTTCMQKDEINALNEKIKLYEKDMADLRSVNDDFQQNSIALREELTAKEAEIDRTKRELTDMNNEIRKLNSEIMELRIQLQESEETRSSQEIDLEKGSDTILRVEKEFEELIRKLENCKTAEEKSTVLRTKRDNLIVKVKSFESEVEFLKKQLIECDLMKSELEQLKAEKRSSKQMNIESEEKLLSDICGLREQLKLQQKEIDHARSENSSLKEKLQELGKVLDVCKNSHKKATGKGDCLSNTAVDSLTEAVRVDSGTNCEKVGDTISVDEFKIEIQKIEIKHKNKVQKLREGNAKKIKRLMAQYEKENKNRNKAYNESLNTIKSNYENDIKKLVEKHKSSILRLQNLHEDEVQELNTNYETQMEAMQTLNENVVNDLTSGAAEKCKLTEKYNKEIRDLESRFQKLLKEKENQHMIEVANLQEDVNRSISELKQAHQKDVENISRVYNENINKLEDKHIKEMKTCKRNNMKKIEVMRCKYEDLLTEERKKFEEQLQIMLNRLKMGQHGDQVEDDLELVYLKAPIAHAQQDLEFNSILQKIINGGLKCLQFDELMLVHCKTCFAADSFFEELNMRVEHDGDLLGNACPHMPLLKEEKEELLKRIFVLENEIAIKQLETHEAIINMESAEKCRIEELSIQLKKEREKNEELKLKVTNQTKAQTDLKIESYMLDRQASIHESNYIETVKELEIARAEKRNVEDELQKEKNNSKRLTLMLENERQRFKSQRKKDSDYIDAMRLRLEEALNHEQIMESQLDYEAQFRTKLELELQSLQRSFNLIIDQPSPAMSLETKTVKDKKNLDQFESEKEEKLGKSRVRSKMRSHKNT</sequence>
<dbReference type="EMBL" id="JARGDH010000003">
    <property type="protein sequence ID" value="KAL0273952.1"/>
    <property type="molecule type" value="Genomic_DNA"/>
</dbReference>
<evidence type="ECO:0000256" key="1">
    <source>
        <dbReference type="SAM" id="Coils"/>
    </source>
</evidence>
<comment type="caution">
    <text evidence="3">The sequence shown here is derived from an EMBL/GenBank/DDBJ whole genome shotgun (WGS) entry which is preliminary data.</text>
</comment>
<feature type="coiled-coil region" evidence="1">
    <location>
        <begin position="432"/>
        <end position="480"/>
    </location>
</feature>
<feature type="coiled-coil region" evidence="1">
    <location>
        <begin position="859"/>
        <end position="1021"/>
    </location>
</feature>
<proteinExistence type="predicted"/>